<comment type="caution">
    <text evidence="2">The sequence shown here is derived from an EMBL/GenBank/DDBJ whole genome shotgun (WGS) entry which is preliminary data.</text>
</comment>
<gene>
    <name evidence="2" type="ORF">CBER1_00122</name>
</gene>
<proteinExistence type="predicted"/>
<sequence length="592" mass="63952">MEPRITKRERKLHLSYELPHRIHTAHIYPITAPNGSTVVIYGHARGLRVLWRGGRRRKQQTSLARGNGDDHNSIEDVYEVEEEEQDPDCPFPGIIQHLDIELGGGDKPQGARRVAIPTLNPTAVPVKLLQTTALIAVASTDGSIAVLSIPLAPPVDEEKEQLLQEIAESNVKLQESGPIIADLSIKYMAVEHLPLTTGPPDGVDGSLHIASVSRVLQIWSLEVTGDVILALSDNTLLRRAPLPAIGRKVRFHPSPRLAQVLVIDTSGAARIYNPYAPTTPRRRPGSSDSMLSNPTTPAGTGKWVMAYLTPFHADEKNAHASAAFAQRKSILDARWALSGKAILVLLEDGEWGLWDIASASTGKRVEDFAIRGFLGTAGHTEAAEPASKRKGSSKLAPMTPNTRQAKAEQLFSGAPKIPGVAPQGGISISAHHNRTGPGDESAVLWYNSDIYSINSLQSFYHRSTSNSGGLGSLYSPGLTHITDVKLFSESITSISQFSSKSSSAGIGQMNTQRDLLISAEYRAIILQALRTTTPSRQLFQQQLAERLPVDRDQRMLDAGVLDIDGMDRMLDNMAGDAPAPAGRRVGFAAALG</sequence>
<evidence type="ECO:0000313" key="3">
    <source>
        <dbReference type="Proteomes" id="UP000237631"/>
    </source>
</evidence>
<evidence type="ECO:0000313" key="2">
    <source>
        <dbReference type="EMBL" id="PPJ57668.1"/>
    </source>
</evidence>
<dbReference type="STRING" id="357750.A0A2S6CD77"/>
<feature type="compositionally biased region" description="Polar residues" evidence="1">
    <location>
        <begin position="286"/>
        <end position="296"/>
    </location>
</feature>
<feature type="region of interest" description="Disordered" evidence="1">
    <location>
        <begin position="380"/>
        <end position="399"/>
    </location>
</feature>
<accession>A0A2S6CD77</accession>
<organism evidence="2 3">
    <name type="scientific">Cercospora berteroae</name>
    <dbReference type="NCBI Taxonomy" id="357750"/>
    <lineage>
        <taxon>Eukaryota</taxon>
        <taxon>Fungi</taxon>
        <taxon>Dikarya</taxon>
        <taxon>Ascomycota</taxon>
        <taxon>Pezizomycotina</taxon>
        <taxon>Dothideomycetes</taxon>
        <taxon>Dothideomycetidae</taxon>
        <taxon>Mycosphaerellales</taxon>
        <taxon>Mycosphaerellaceae</taxon>
        <taxon>Cercospora</taxon>
    </lineage>
</organism>
<dbReference type="Proteomes" id="UP000237631">
    <property type="component" value="Unassembled WGS sequence"/>
</dbReference>
<dbReference type="EMBL" id="PNEN01000488">
    <property type="protein sequence ID" value="PPJ57668.1"/>
    <property type="molecule type" value="Genomic_DNA"/>
</dbReference>
<evidence type="ECO:0000256" key="1">
    <source>
        <dbReference type="SAM" id="MobiDB-lite"/>
    </source>
</evidence>
<reference evidence="3" key="1">
    <citation type="journal article" date="2017" name="bioRxiv">
        <title>Conservation of a gene cluster reveals novel cercosporin biosynthetic mechanisms and extends production to the genus Colletotrichum.</title>
        <authorList>
            <person name="de Jonge R."/>
            <person name="Ebert M.K."/>
            <person name="Huitt-Roehl C.R."/>
            <person name="Pal P."/>
            <person name="Suttle J.C."/>
            <person name="Spanner R.E."/>
            <person name="Neubauer J.D."/>
            <person name="Jurick W.M.II."/>
            <person name="Stott K.A."/>
            <person name="Secor G.A."/>
            <person name="Thomma B.P.H.J."/>
            <person name="Van de Peer Y."/>
            <person name="Townsend C.A."/>
            <person name="Bolton M.D."/>
        </authorList>
    </citation>
    <scope>NUCLEOTIDE SEQUENCE [LARGE SCALE GENOMIC DNA]</scope>
    <source>
        <strain evidence="3">CBS538.71</strain>
    </source>
</reference>
<name>A0A2S6CD77_9PEZI</name>
<dbReference type="InterPro" id="IPR036322">
    <property type="entry name" value="WD40_repeat_dom_sf"/>
</dbReference>
<dbReference type="Gene3D" id="2.130.10.10">
    <property type="entry name" value="YVTN repeat-like/Quinoprotein amine dehydrogenase"/>
    <property type="match status" value="1"/>
</dbReference>
<feature type="region of interest" description="Disordered" evidence="1">
    <location>
        <begin position="274"/>
        <end position="296"/>
    </location>
</feature>
<dbReference type="InterPro" id="IPR015943">
    <property type="entry name" value="WD40/YVTN_repeat-like_dom_sf"/>
</dbReference>
<dbReference type="OrthoDB" id="5323870at2759"/>
<protein>
    <submittedName>
        <fullName evidence="2">Uncharacterized protein</fullName>
    </submittedName>
</protein>
<dbReference type="SUPFAM" id="SSF50978">
    <property type="entry name" value="WD40 repeat-like"/>
    <property type="match status" value="1"/>
</dbReference>
<dbReference type="AlphaFoldDB" id="A0A2S6CD77"/>
<keyword evidence="3" id="KW-1185">Reference proteome</keyword>